<organism evidence="11 12">
    <name type="scientific">Phanerochaete carnosa (strain HHB-10118-sp)</name>
    <name type="common">White-rot fungus</name>
    <name type="synonym">Peniophora carnosa</name>
    <dbReference type="NCBI Taxonomy" id="650164"/>
    <lineage>
        <taxon>Eukaryota</taxon>
        <taxon>Fungi</taxon>
        <taxon>Dikarya</taxon>
        <taxon>Basidiomycota</taxon>
        <taxon>Agaricomycotina</taxon>
        <taxon>Agaricomycetes</taxon>
        <taxon>Polyporales</taxon>
        <taxon>Phanerochaetaceae</taxon>
        <taxon>Phanerochaete</taxon>
    </lineage>
</organism>
<evidence type="ECO:0000256" key="1">
    <source>
        <dbReference type="ARBA" id="ARBA00001971"/>
    </source>
</evidence>
<protein>
    <recommendedName>
        <fullName evidence="13">Cytochrome P450 monooxygenase</fullName>
    </recommendedName>
</protein>
<dbReference type="GeneID" id="18913245"/>
<name>K5VZB0_PHACS</name>
<keyword evidence="8 10" id="KW-0503">Monooxygenase</keyword>
<evidence type="ECO:0008006" key="13">
    <source>
        <dbReference type="Google" id="ProtNLM"/>
    </source>
</evidence>
<keyword evidence="6 10" id="KW-0560">Oxidoreductase</keyword>
<keyword evidence="12" id="KW-1185">Reference proteome</keyword>
<dbReference type="InterPro" id="IPR050121">
    <property type="entry name" value="Cytochrome_P450_monoxygenase"/>
</dbReference>
<dbReference type="InterPro" id="IPR036396">
    <property type="entry name" value="Cyt_P450_sf"/>
</dbReference>
<evidence type="ECO:0000256" key="9">
    <source>
        <dbReference type="PIRSR" id="PIRSR602401-1"/>
    </source>
</evidence>
<dbReference type="OrthoDB" id="1470350at2759"/>
<evidence type="ECO:0000256" key="5">
    <source>
        <dbReference type="ARBA" id="ARBA00022723"/>
    </source>
</evidence>
<accession>K5VZB0</accession>
<dbReference type="InterPro" id="IPR017972">
    <property type="entry name" value="Cyt_P450_CS"/>
</dbReference>
<dbReference type="STRING" id="650164.K5VZB0"/>
<feature type="binding site" description="axial binding residue" evidence="9">
    <location>
        <position position="319"/>
    </location>
    <ligand>
        <name>heme</name>
        <dbReference type="ChEBI" id="CHEBI:30413"/>
    </ligand>
    <ligandPart>
        <name>Fe</name>
        <dbReference type="ChEBI" id="CHEBI:18248"/>
    </ligandPart>
</feature>
<dbReference type="PANTHER" id="PTHR24305:SF29">
    <property type="entry name" value="BENZOATE-PARA-HYDROXYLASE"/>
    <property type="match status" value="1"/>
</dbReference>
<dbReference type="InterPro" id="IPR001128">
    <property type="entry name" value="Cyt_P450"/>
</dbReference>
<keyword evidence="7 9" id="KW-0408">Iron</keyword>
<evidence type="ECO:0000256" key="3">
    <source>
        <dbReference type="ARBA" id="ARBA00010617"/>
    </source>
</evidence>
<dbReference type="Pfam" id="PF00067">
    <property type="entry name" value="p450"/>
    <property type="match status" value="1"/>
</dbReference>
<keyword evidence="5 9" id="KW-0479">Metal-binding</keyword>
<evidence type="ECO:0000256" key="4">
    <source>
        <dbReference type="ARBA" id="ARBA00022617"/>
    </source>
</evidence>
<dbReference type="GO" id="GO:0005506">
    <property type="term" value="F:iron ion binding"/>
    <property type="evidence" value="ECO:0007669"/>
    <property type="project" value="InterPro"/>
</dbReference>
<dbReference type="GO" id="GO:0004497">
    <property type="term" value="F:monooxygenase activity"/>
    <property type="evidence" value="ECO:0007669"/>
    <property type="project" value="UniProtKB-KW"/>
</dbReference>
<dbReference type="PANTHER" id="PTHR24305">
    <property type="entry name" value="CYTOCHROME P450"/>
    <property type="match status" value="1"/>
</dbReference>
<keyword evidence="4 9" id="KW-0349">Heme</keyword>
<evidence type="ECO:0000256" key="7">
    <source>
        <dbReference type="ARBA" id="ARBA00023004"/>
    </source>
</evidence>
<dbReference type="HOGENOM" id="CLU_001570_14_2_1"/>
<dbReference type="RefSeq" id="XP_007399736.1">
    <property type="nucleotide sequence ID" value="XM_007399674.1"/>
</dbReference>
<evidence type="ECO:0000313" key="12">
    <source>
        <dbReference type="Proteomes" id="UP000008370"/>
    </source>
</evidence>
<evidence type="ECO:0000256" key="8">
    <source>
        <dbReference type="ARBA" id="ARBA00023033"/>
    </source>
</evidence>
<sequence>MEQYHFILPQIDLKSIAVIRAAALLAAWVIPFFVDKYGLRGYPGPLLAEFSGFWLASQAYKGTTTSAVHALHQKYGLNFGAFDVIGDLAFGAPFGMLEAEKDTVPVPVSEEQAMKSYGQKDMDLEWSTLPAIKLLNETIPRTSFLGCLPPQGKPLSEQDLTSEALNLIVAGSDTTSRSFDWCYRLPCCAESGCPKRLQKELDDVLRVPNSTFNTDEVVASFDRVKNVAYLQDAINEGLRLHSTVGVGLPREVPQGGLTIAGKALLPGTHVSCPSYTLHRLKSIWGDDADEFNPDRWTRRGDRNAILKYLAPFSIGPRACIGRNLVMMEMTICVATISHPYRLVLANPDQQLECSEGFVRKPKNVHVGSMQRRL</sequence>
<proteinExistence type="inferred from homology"/>
<reference evidence="11 12" key="1">
    <citation type="journal article" date="2012" name="BMC Genomics">
        <title>Comparative genomics of the white-rot fungi, Phanerochaete carnosa and P. chrysosporium, to elucidate the genetic basis of the distinct wood types they colonize.</title>
        <authorList>
            <person name="Suzuki H."/>
            <person name="MacDonald J."/>
            <person name="Syed K."/>
            <person name="Salamov A."/>
            <person name="Hori C."/>
            <person name="Aerts A."/>
            <person name="Henrissat B."/>
            <person name="Wiebenga A."/>
            <person name="vanKuyk P.A."/>
            <person name="Barry K."/>
            <person name="Lindquist E."/>
            <person name="LaButti K."/>
            <person name="Lapidus A."/>
            <person name="Lucas S."/>
            <person name="Coutinho P."/>
            <person name="Gong Y."/>
            <person name="Samejima M."/>
            <person name="Mahadevan R."/>
            <person name="Abou-Zaid M."/>
            <person name="de Vries R.P."/>
            <person name="Igarashi K."/>
            <person name="Yadav J.S."/>
            <person name="Grigoriev I.V."/>
            <person name="Master E.R."/>
        </authorList>
    </citation>
    <scope>NUCLEOTIDE SEQUENCE [LARGE SCALE GENOMIC DNA]</scope>
    <source>
        <strain evidence="11 12">HHB-10118-sp</strain>
    </source>
</reference>
<evidence type="ECO:0000313" key="11">
    <source>
        <dbReference type="EMBL" id="EKM51944.1"/>
    </source>
</evidence>
<dbReference type="Proteomes" id="UP000008370">
    <property type="component" value="Unassembled WGS sequence"/>
</dbReference>
<evidence type="ECO:0000256" key="2">
    <source>
        <dbReference type="ARBA" id="ARBA00005179"/>
    </source>
</evidence>
<dbReference type="AlphaFoldDB" id="K5VZB0"/>
<dbReference type="PRINTS" id="PR00463">
    <property type="entry name" value="EP450I"/>
</dbReference>
<dbReference type="InParanoid" id="K5VZB0"/>
<dbReference type="GO" id="GO:0016705">
    <property type="term" value="F:oxidoreductase activity, acting on paired donors, with incorporation or reduction of molecular oxygen"/>
    <property type="evidence" value="ECO:0007669"/>
    <property type="project" value="InterPro"/>
</dbReference>
<dbReference type="InterPro" id="IPR002401">
    <property type="entry name" value="Cyt_P450_E_grp-I"/>
</dbReference>
<comment type="pathway">
    <text evidence="2">Secondary metabolite biosynthesis.</text>
</comment>
<evidence type="ECO:0000256" key="6">
    <source>
        <dbReference type="ARBA" id="ARBA00023002"/>
    </source>
</evidence>
<gene>
    <name evidence="11" type="ORF">PHACADRAFT_212558</name>
</gene>
<comment type="similarity">
    <text evidence="3 10">Belongs to the cytochrome P450 family.</text>
</comment>
<dbReference type="PROSITE" id="PS00086">
    <property type="entry name" value="CYTOCHROME_P450"/>
    <property type="match status" value="1"/>
</dbReference>
<dbReference type="SUPFAM" id="SSF48264">
    <property type="entry name" value="Cytochrome P450"/>
    <property type="match status" value="1"/>
</dbReference>
<comment type="cofactor">
    <cofactor evidence="1 9">
        <name>heme</name>
        <dbReference type="ChEBI" id="CHEBI:30413"/>
    </cofactor>
</comment>
<dbReference type="KEGG" id="pco:PHACADRAFT_212558"/>
<dbReference type="GO" id="GO:0020037">
    <property type="term" value="F:heme binding"/>
    <property type="evidence" value="ECO:0007669"/>
    <property type="project" value="InterPro"/>
</dbReference>
<dbReference type="Gene3D" id="1.10.630.10">
    <property type="entry name" value="Cytochrome P450"/>
    <property type="match status" value="1"/>
</dbReference>
<evidence type="ECO:0000256" key="10">
    <source>
        <dbReference type="RuleBase" id="RU000461"/>
    </source>
</evidence>
<dbReference type="PRINTS" id="PR00385">
    <property type="entry name" value="P450"/>
</dbReference>
<dbReference type="EMBL" id="JH930476">
    <property type="protein sequence ID" value="EKM51944.1"/>
    <property type="molecule type" value="Genomic_DNA"/>
</dbReference>